<dbReference type="NCBIfam" id="TIGR00711">
    <property type="entry name" value="efflux_EmrB"/>
    <property type="match status" value="1"/>
</dbReference>
<evidence type="ECO:0000256" key="5">
    <source>
        <dbReference type="ARBA" id="ARBA00022989"/>
    </source>
</evidence>
<feature type="transmembrane region" description="Helical" evidence="7">
    <location>
        <begin position="332"/>
        <end position="350"/>
    </location>
</feature>
<dbReference type="InterPro" id="IPR020846">
    <property type="entry name" value="MFS_dom"/>
</dbReference>
<dbReference type="InterPro" id="IPR036259">
    <property type="entry name" value="MFS_trans_sf"/>
</dbReference>
<feature type="transmembrane region" description="Helical" evidence="7">
    <location>
        <begin position="12"/>
        <end position="34"/>
    </location>
</feature>
<feature type="transmembrane region" description="Helical" evidence="7">
    <location>
        <begin position="265"/>
        <end position="287"/>
    </location>
</feature>
<dbReference type="Gene3D" id="1.20.1250.20">
    <property type="entry name" value="MFS general substrate transporter like domains"/>
    <property type="match status" value="2"/>
</dbReference>
<evidence type="ECO:0000256" key="4">
    <source>
        <dbReference type="ARBA" id="ARBA00022692"/>
    </source>
</evidence>
<dbReference type="PATRIC" id="fig|1280514.3.peg.2204"/>
<dbReference type="PANTHER" id="PTHR42718:SF42">
    <property type="entry name" value="EXPORT PROTEIN"/>
    <property type="match status" value="1"/>
</dbReference>
<evidence type="ECO:0000259" key="8">
    <source>
        <dbReference type="PROSITE" id="PS50850"/>
    </source>
</evidence>
<dbReference type="AlphaFoldDB" id="A0A0D8HHI6"/>
<evidence type="ECO:0000256" key="2">
    <source>
        <dbReference type="ARBA" id="ARBA00022448"/>
    </source>
</evidence>
<keyword evidence="2" id="KW-0813">Transport</keyword>
<name>A0A0D8HHI6_9ACTN</name>
<dbReference type="PRINTS" id="PR01036">
    <property type="entry name" value="TCRTETB"/>
</dbReference>
<evidence type="ECO:0000256" key="3">
    <source>
        <dbReference type="ARBA" id="ARBA00022475"/>
    </source>
</evidence>
<keyword evidence="3" id="KW-1003">Cell membrane</keyword>
<feature type="transmembrane region" description="Helical" evidence="7">
    <location>
        <begin position="107"/>
        <end position="128"/>
    </location>
</feature>
<feature type="transmembrane region" description="Helical" evidence="7">
    <location>
        <begin position="480"/>
        <end position="498"/>
    </location>
</feature>
<protein>
    <submittedName>
        <fullName evidence="9">Antiseptic resistance protein</fullName>
    </submittedName>
</protein>
<dbReference type="GO" id="GO:0022857">
    <property type="term" value="F:transmembrane transporter activity"/>
    <property type="evidence" value="ECO:0007669"/>
    <property type="project" value="InterPro"/>
</dbReference>
<accession>A0A0D8HHI6</accession>
<feature type="transmembrane region" description="Helical" evidence="7">
    <location>
        <begin position="200"/>
        <end position="218"/>
    </location>
</feature>
<dbReference type="Pfam" id="PF07690">
    <property type="entry name" value="MFS_1"/>
    <property type="match status" value="1"/>
</dbReference>
<evidence type="ECO:0000256" key="6">
    <source>
        <dbReference type="ARBA" id="ARBA00023136"/>
    </source>
</evidence>
<dbReference type="OrthoDB" id="9781469at2"/>
<feature type="transmembrane region" description="Helical" evidence="7">
    <location>
        <begin position="46"/>
        <end position="66"/>
    </location>
</feature>
<keyword evidence="10" id="KW-1185">Reference proteome</keyword>
<comment type="caution">
    <text evidence="9">The sequence shown here is derived from an EMBL/GenBank/DDBJ whole genome shotgun (WGS) entry which is preliminary data.</text>
</comment>
<feature type="transmembrane region" description="Helical" evidence="7">
    <location>
        <begin position="224"/>
        <end position="244"/>
    </location>
</feature>
<evidence type="ECO:0000256" key="7">
    <source>
        <dbReference type="SAM" id="Phobius"/>
    </source>
</evidence>
<sequence length="508" mass="52657">MPYRVHDRRWRILSVLCIAVFLVVVDNTVVNVALPSLSRDMRASDSALQWIGDGYSLPFAGLLLAGGGVSDRLGRKRVLQFALIAFAVFSLLAAYSNSIATLLSARALMGASAAFIFPAILSLVTVIFEDPKERATAFGIWGAAAGGAIAVGPVVGGALITHSWFGSIFLFNIPIAVVGVVATVFVVPESKSAVSRPLDLGGLFFGTTGVTSLVLAIIEGPSWGWRATTTLSLFVLSAILLVLFTRHELRREGPLLDVRIFRNGAFSAGAGAIATIYFCLFGFIFLITQYFQLVRGYSALSAGVHTLPFAAVTVVATPLGALGALRVGTRYVVVAGLALVALALAWVATIGTSAAFFGPVIGAMMVLALGFSLVSAPSTAVVMGSLSPEQVGAGAAGNETTRELGGTLGVAVIGSVFSSLFGPQVRRALAHLGLSAAQLGGAQRSMQAAQATVAHLPAAVQVSARLDVTNAFMTGLHRGCLVAALTATVAAIVIFRFLPNGRSQLPIT</sequence>
<dbReference type="SUPFAM" id="SSF103473">
    <property type="entry name" value="MFS general substrate transporter"/>
    <property type="match status" value="1"/>
</dbReference>
<evidence type="ECO:0000256" key="1">
    <source>
        <dbReference type="ARBA" id="ARBA00004651"/>
    </source>
</evidence>
<dbReference type="RefSeq" id="WP_052605379.1">
    <property type="nucleotide sequence ID" value="NZ_JXYS01000041.1"/>
</dbReference>
<organism evidence="9 10">
    <name type="scientific">Acidithrix ferrooxidans</name>
    <dbReference type="NCBI Taxonomy" id="1280514"/>
    <lineage>
        <taxon>Bacteria</taxon>
        <taxon>Bacillati</taxon>
        <taxon>Actinomycetota</taxon>
        <taxon>Acidimicrobiia</taxon>
        <taxon>Acidimicrobiales</taxon>
        <taxon>Acidimicrobiaceae</taxon>
        <taxon>Acidithrix</taxon>
    </lineage>
</organism>
<dbReference type="EMBL" id="JXYS01000041">
    <property type="protein sequence ID" value="KJF17445.1"/>
    <property type="molecule type" value="Genomic_DNA"/>
</dbReference>
<dbReference type="InterPro" id="IPR005829">
    <property type="entry name" value="Sugar_transporter_CS"/>
</dbReference>
<feature type="transmembrane region" description="Helical" evidence="7">
    <location>
        <begin position="166"/>
        <end position="188"/>
    </location>
</feature>
<evidence type="ECO:0000313" key="10">
    <source>
        <dbReference type="Proteomes" id="UP000032360"/>
    </source>
</evidence>
<feature type="transmembrane region" description="Helical" evidence="7">
    <location>
        <begin position="140"/>
        <end position="160"/>
    </location>
</feature>
<keyword evidence="4 7" id="KW-0812">Transmembrane</keyword>
<feature type="transmembrane region" description="Helical" evidence="7">
    <location>
        <begin position="356"/>
        <end position="376"/>
    </location>
</feature>
<dbReference type="InterPro" id="IPR004638">
    <property type="entry name" value="EmrB-like"/>
</dbReference>
<feature type="transmembrane region" description="Helical" evidence="7">
    <location>
        <begin position="78"/>
        <end position="95"/>
    </location>
</feature>
<comment type="subcellular location">
    <subcellularLocation>
        <location evidence="1">Cell membrane</location>
        <topology evidence="1">Multi-pass membrane protein</topology>
    </subcellularLocation>
</comment>
<dbReference type="PROSITE" id="PS00216">
    <property type="entry name" value="SUGAR_TRANSPORT_1"/>
    <property type="match status" value="1"/>
</dbReference>
<dbReference type="PROSITE" id="PS50850">
    <property type="entry name" value="MFS"/>
    <property type="match status" value="1"/>
</dbReference>
<keyword evidence="5 7" id="KW-1133">Transmembrane helix</keyword>
<feature type="domain" description="Major facilitator superfamily (MFS) profile" evidence="8">
    <location>
        <begin position="12"/>
        <end position="502"/>
    </location>
</feature>
<dbReference type="Proteomes" id="UP000032360">
    <property type="component" value="Unassembled WGS sequence"/>
</dbReference>
<proteinExistence type="predicted"/>
<keyword evidence="6 7" id="KW-0472">Membrane</keyword>
<gene>
    <name evidence="9" type="primary">qacA2</name>
    <name evidence="9" type="ORF">AXFE_16810</name>
</gene>
<dbReference type="InterPro" id="IPR011701">
    <property type="entry name" value="MFS"/>
</dbReference>
<dbReference type="STRING" id="1280514.AXFE_16810"/>
<dbReference type="CDD" id="cd17321">
    <property type="entry name" value="MFS_MMR_MDR_like"/>
    <property type="match status" value="1"/>
</dbReference>
<reference evidence="9 10" key="1">
    <citation type="submission" date="2015-01" db="EMBL/GenBank/DDBJ databases">
        <title>Draft genome of the acidophilic iron oxidizer Acidithrix ferrooxidans strain Py-F3.</title>
        <authorList>
            <person name="Poehlein A."/>
            <person name="Eisen S."/>
            <person name="Schloemann M."/>
            <person name="Johnson B.D."/>
            <person name="Daniel R."/>
            <person name="Muehling M."/>
        </authorList>
    </citation>
    <scope>NUCLEOTIDE SEQUENCE [LARGE SCALE GENOMIC DNA]</scope>
    <source>
        <strain evidence="9 10">Py-F3</strain>
    </source>
</reference>
<feature type="transmembrane region" description="Helical" evidence="7">
    <location>
        <begin position="307"/>
        <end position="325"/>
    </location>
</feature>
<dbReference type="PANTHER" id="PTHR42718">
    <property type="entry name" value="MAJOR FACILITATOR SUPERFAMILY MULTIDRUG TRANSPORTER MFSC"/>
    <property type="match status" value="1"/>
</dbReference>
<evidence type="ECO:0000313" key="9">
    <source>
        <dbReference type="EMBL" id="KJF17445.1"/>
    </source>
</evidence>
<dbReference type="GO" id="GO:0005886">
    <property type="term" value="C:plasma membrane"/>
    <property type="evidence" value="ECO:0007669"/>
    <property type="project" value="UniProtKB-SubCell"/>
</dbReference>